<dbReference type="AlphaFoldDB" id="A0A1Q9DPE9"/>
<comment type="caution">
    <text evidence="1">The sequence shown here is derived from an EMBL/GenBank/DDBJ whole genome shotgun (WGS) entry which is preliminary data.</text>
</comment>
<protein>
    <submittedName>
        <fullName evidence="1">Uncharacterized protein</fullName>
    </submittedName>
</protein>
<gene>
    <name evidence="1" type="ORF">AK812_SmicGene20657</name>
</gene>
<accession>A0A1Q9DPE9</accession>
<keyword evidence="2" id="KW-1185">Reference proteome</keyword>
<organism evidence="1 2">
    <name type="scientific">Symbiodinium microadriaticum</name>
    <name type="common">Dinoflagellate</name>
    <name type="synonym">Zooxanthella microadriatica</name>
    <dbReference type="NCBI Taxonomy" id="2951"/>
    <lineage>
        <taxon>Eukaryota</taxon>
        <taxon>Sar</taxon>
        <taxon>Alveolata</taxon>
        <taxon>Dinophyceae</taxon>
        <taxon>Suessiales</taxon>
        <taxon>Symbiodiniaceae</taxon>
        <taxon>Symbiodinium</taxon>
    </lineage>
</organism>
<evidence type="ECO:0000313" key="2">
    <source>
        <dbReference type="Proteomes" id="UP000186817"/>
    </source>
</evidence>
<dbReference type="OrthoDB" id="420241at2759"/>
<dbReference type="EMBL" id="LSRX01000447">
    <property type="protein sequence ID" value="OLP97039.1"/>
    <property type="molecule type" value="Genomic_DNA"/>
</dbReference>
<evidence type="ECO:0000313" key="1">
    <source>
        <dbReference type="EMBL" id="OLP97039.1"/>
    </source>
</evidence>
<name>A0A1Q9DPE9_SYMMI</name>
<proteinExistence type="predicted"/>
<sequence>MFSLMLRKQRSAQRCKQRQQQHAWVESRGCAKDPKKLSETQFYKLGALPHAIFAFSCHSGGAGNRAANPRVRQARLSVLKPARPRAHFSGRPLREKMSFAQKLTKIVGDKREEHQSREKLAAKWRAHESMLIAKLVDKFKGKCMKEAEAEKCEASVSFATLVREIPEFPTHVITDSQHLVDNWGDGAAHWWYYAHRGVNQQFVNGSPISFAELLESMMPRFLENLQDLGFQSCTREPGTWKVMASWRDPDG</sequence>
<dbReference type="Proteomes" id="UP000186817">
    <property type="component" value="Unassembled WGS sequence"/>
</dbReference>
<reference evidence="1 2" key="1">
    <citation type="submission" date="2016-02" db="EMBL/GenBank/DDBJ databases">
        <title>Genome analysis of coral dinoflagellate symbionts highlights evolutionary adaptations to a symbiotic lifestyle.</title>
        <authorList>
            <person name="Aranda M."/>
            <person name="Li Y."/>
            <person name="Liew Y.J."/>
            <person name="Baumgarten S."/>
            <person name="Simakov O."/>
            <person name="Wilson M."/>
            <person name="Piel J."/>
            <person name="Ashoor H."/>
            <person name="Bougouffa S."/>
            <person name="Bajic V.B."/>
            <person name="Ryu T."/>
            <person name="Ravasi T."/>
            <person name="Bayer T."/>
            <person name="Micklem G."/>
            <person name="Kim H."/>
            <person name="Bhak J."/>
            <person name="Lajeunesse T.C."/>
            <person name="Voolstra C.R."/>
        </authorList>
    </citation>
    <scope>NUCLEOTIDE SEQUENCE [LARGE SCALE GENOMIC DNA]</scope>
    <source>
        <strain evidence="1 2">CCMP2467</strain>
    </source>
</reference>